<dbReference type="GO" id="GO:0009245">
    <property type="term" value="P:lipid A biosynthetic process"/>
    <property type="evidence" value="ECO:0007669"/>
    <property type="project" value="UniProtKB-UniRule"/>
</dbReference>
<keyword evidence="5 7" id="KW-0443">Lipid metabolism</keyword>
<dbReference type="Proteomes" id="UP000184516">
    <property type="component" value="Unassembled WGS sequence"/>
</dbReference>
<dbReference type="PANTHER" id="PTHR43378">
    <property type="entry name" value="UDP-3-O-ACYLGLUCOSAMINE N-ACYLTRANSFERASE"/>
    <property type="match status" value="1"/>
</dbReference>
<dbReference type="SUPFAM" id="SSF51161">
    <property type="entry name" value="Trimeric LpxA-like enzymes"/>
    <property type="match status" value="1"/>
</dbReference>
<proteinExistence type="inferred from homology"/>
<dbReference type="AlphaFoldDB" id="A0A1M5MEP8"/>
<dbReference type="Pfam" id="PF04613">
    <property type="entry name" value="LpxD"/>
    <property type="match status" value="1"/>
</dbReference>
<dbReference type="STRING" id="468056.SAMN05443549_106142"/>
<sequence>MKFTAEQIAGVLGGEVVGNPKAEVYKLSKIEEGTEGSISFLANPKYQPYIYTTHATITIVNTTFVPEGELTTTLIKVEDAYMSFTKLLEFYDQAKKANKSGIEQPSVLPESVKYGANLYLGSFCYIGENVVLGENVKIYPNSFVGDNSVIGDNVTIFAGAKVYSETLIGNNCTIHSGAIIGADGFGFAPNADGTFSKIPQIGNVIIEDDVEIGANTTIDRATMGSTIIRKGVKLDNQIQVGHNVEIGENTVIAAQTGIAGSTKIGKNGMIGGQVGIVGHLTLGNNVRIQAQSGVARNIKDDEVLQGSPTFGYNDFSKSYVHFKNLPKIVTELEELKKEILNQKNGNNG</sequence>
<keyword evidence="2 7" id="KW-0441">Lipid A biosynthesis</keyword>
<keyword evidence="10" id="KW-1185">Reference proteome</keyword>
<dbReference type="Pfam" id="PF00132">
    <property type="entry name" value="Hexapep"/>
    <property type="match status" value="2"/>
</dbReference>
<evidence type="ECO:0000256" key="5">
    <source>
        <dbReference type="ARBA" id="ARBA00023098"/>
    </source>
</evidence>
<dbReference type="OrthoDB" id="9784739at2"/>
<dbReference type="GO" id="GO:0016410">
    <property type="term" value="F:N-acyltransferase activity"/>
    <property type="evidence" value="ECO:0007669"/>
    <property type="project" value="InterPro"/>
</dbReference>
<accession>A0A1M5MEP8</accession>
<evidence type="ECO:0000313" key="9">
    <source>
        <dbReference type="EMBL" id="SHG75785.1"/>
    </source>
</evidence>
<organism evidence="9 10">
    <name type="scientific">Flavobacterium fluvii</name>
    <dbReference type="NCBI Taxonomy" id="468056"/>
    <lineage>
        <taxon>Bacteria</taxon>
        <taxon>Pseudomonadati</taxon>
        <taxon>Bacteroidota</taxon>
        <taxon>Flavobacteriia</taxon>
        <taxon>Flavobacteriales</taxon>
        <taxon>Flavobacteriaceae</taxon>
        <taxon>Flavobacterium</taxon>
    </lineage>
</organism>
<dbReference type="EMBL" id="FQWB01000006">
    <property type="protein sequence ID" value="SHG75785.1"/>
    <property type="molecule type" value="Genomic_DNA"/>
</dbReference>
<dbReference type="GO" id="GO:0103118">
    <property type="term" value="F:UDP-3-O-[(3R)-3-hydroxyacyl]-glucosamine N-acyltransferase activity"/>
    <property type="evidence" value="ECO:0007669"/>
    <property type="project" value="UniProtKB-EC"/>
</dbReference>
<dbReference type="Gene3D" id="3.40.1390.10">
    <property type="entry name" value="MurE/MurF, N-terminal domain"/>
    <property type="match status" value="1"/>
</dbReference>
<dbReference type="PANTHER" id="PTHR43378:SF2">
    <property type="entry name" value="UDP-3-O-ACYLGLUCOSAMINE N-ACYLTRANSFERASE 1, MITOCHONDRIAL-RELATED"/>
    <property type="match status" value="1"/>
</dbReference>
<dbReference type="InterPro" id="IPR011004">
    <property type="entry name" value="Trimer_LpxA-like_sf"/>
</dbReference>
<dbReference type="GO" id="GO:0016020">
    <property type="term" value="C:membrane"/>
    <property type="evidence" value="ECO:0007669"/>
    <property type="project" value="GOC"/>
</dbReference>
<dbReference type="Gene3D" id="2.160.10.10">
    <property type="entry name" value="Hexapeptide repeat proteins"/>
    <property type="match status" value="1"/>
</dbReference>
<comment type="similarity">
    <text evidence="7">Belongs to the transferase hexapeptide repeat family. LpxD subfamily.</text>
</comment>
<dbReference type="InterPro" id="IPR001451">
    <property type="entry name" value="Hexapep"/>
</dbReference>
<keyword evidence="3 7" id="KW-0808">Transferase</keyword>
<keyword evidence="4 7" id="KW-0677">Repeat</keyword>
<evidence type="ECO:0000256" key="2">
    <source>
        <dbReference type="ARBA" id="ARBA00022556"/>
    </source>
</evidence>
<evidence type="ECO:0000256" key="1">
    <source>
        <dbReference type="ARBA" id="ARBA00022516"/>
    </source>
</evidence>
<comment type="function">
    <text evidence="7">Catalyzes the N-acylation of UDP-3-O-acylglucosamine using 3-hydroxyacyl-ACP as the acyl donor. Is involved in the biosynthesis of lipid A, a phosphorylated glycolipid that anchors the lipopolysaccharide to the outer membrane of the cell.</text>
</comment>
<evidence type="ECO:0000256" key="4">
    <source>
        <dbReference type="ARBA" id="ARBA00022737"/>
    </source>
</evidence>
<evidence type="ECO:0000313" key="10">
    <source>
        <dbReference type="Proteomes" id="UP000184516"/>
    </source>
</evidence>
<dbReference type="EC" id="2.3.1.191" evidence="7"/>
<dbReference type="NCBIfam" id="TIGR01853">
    <property type="entry name" value="lipid_A_lpxD"/>
    <property type="match status" value="1"/>
</dbReference>
<dbReference type="CDD" id="cd03352">
    <property type="entry name" value="LbH_LpxD"/>
    <property type="match status" value="1"/>
</dbReference>
<keyword evidence="6 7" id="KW-0012">Acyltransferase</keyword>
<comment type="pathway">
    <text evidence="7">Bacterial outer membrane biogenesis; LPS lipid A biosynthesis.</text>
</comment>
<reference evidence="10" key="1">
    <citation type="submission" date="2016-11" db="EMBL/GenBank/DDBJ databases">
        <authorList>
            <person name="Varghese N."/>
            <person name="Submissions S."/>
        </authorList>
    </citation>
    <scope>NUCLEOTIDE SEQUENCE [LARGE SCALE GENOMIC DNA]</scope>
    <source>
        <strain evidence="10">DSM 19978</strain>
    </source>
</reference>
<keyword evidence="1 7" id="KW-0444">Lipid biosynthesis</keyword>
<evidence type="ECO:0000259" key="8">
    <source>
        <dbReference type="Pfam" id="PF04613"/>
    </source>
</evidence>
<evidence type="ECO:0000256" key="7">
    <source>
        <dbReference type="HAMAP-Rule" id="MF_00523"/>
    </source>
</evidence>
<dbReference type="UniPathway" id="UPA00973"/>
<dbReference type="NCBIfam" id="NF002060">
    <property type="entry name" value="PRK00892.1"/>
    <property type="match status" value="1"/>
</dbReference>
<evidence type="ECO:0000256" key="3">
    <source>
        <dbReference type="ARBA" id="ARBA00022679"/>
    </source>
</evidence>
<protein>
    <recommendedName>
        <fullName evidence="7">UDP-3-O-acylglucosamine N-acyltransferase</fullName>
        <ecNumber evidence="7">2.3.1.191</ecNumber>
    </recommendedName>
</protein>
<dbReference type="RefSeq" id="WP_073371380.1">
    <property type="nucleotide sequence ID" value="NZ_FQWB01000006.1"/>
</dbReference>
<evidence type="ECO:0000256" key="6">
    <source>
        <dbReference type="ARBA" id="ARBA00023315"/>
    </source>
</evidence>
<feature type="active site" description="Proton acceptor" evidence="7">
    <location>
        <position position="242"/>
    </location>
</feature>
<gene>
    <name evidence="7" type="primary">lpxD</name>
    <name evidence="9" type="ORF">SAMN05443549_106142</name>
</gene>
<name>A0A1M5MEP8_9FLAO</name>
<feature type="domain" description="UDP-3-O-[3-hydroxymyristoyl] glucosamine N-acyltransferase non-repeat region" evidence="8">
    <location>
        <begin position="23"/>
        <end position="89"/>
    </location>
</feature>
<dbReference type="InterPro" id="IPR020573">
    <property type="entry name" value="UDP_GlcNAc_AcTrfase_non-rep"/>
</dbReference>
<dbReference type="HAMAP" id="MF_00523">
    <property type="entry name" value="LpxD"/>
    <property type="match status" value="1"/>
</dbReference>
<comment type="subunit">
    <text evidence="7">Homotrimer.</text>
</comment>
<comment type="catalytic activity">
    <reaction evidence="7">
        <text>a UDP-3-O-[(3R)-3-hydroxyacyl]-alpha-D-glucosamine + a (3R)-hydroxyacyl-[ACP] = a UDP-2-N,3-O-bis[(3R)-3-hydroxyacyl]-alpha-D-glucosamine + holo-[ACP] + H(+)</text>
        <dbReference type="Rhea" id="RHEA:53836"/>
        <dbReference type="Rhea" id="RHEA-COMP:9685"/>
        <dbReference type="Rhea" id="RHEA-COMP:9945"/>
        <dbReference type="ChEBI" id="CHEBI:15378"/>
        <dbReference type="ChEBI" id="CHEBI:64479"/>
        <dbReference type="ChEBI" id="CHEBI:78827"/>
        <dbReference type="ChEBI" id="CHEBI:137740"/>
        <dbReference type="ChEBI" id="CHEBI:137748"/>
        <dbReference type="EC" id="2.3.1.191"/>
    </reaction>
</comment>
<dbReference type="InterPro" id="IPR007691">
    <property type="entry name" value="LpxD"/>
</dbReference>